<gene>
    <name evidence="1" type="ORF">R50_0487</name>
</gene>
<dbReference type="Pfam" id="PF06335">
    <property type="entry name" value="DUF1054"/>
    <property type="match status" value="1"/>
</dbReference>
<dbReference type="AlphaFoldDB" id="A0A6F8ZEC6"/>
<accession>A0A6F8ZEC6</accession>
<sequence length="219" mass="24772">MYAFPGFEPADFAVFSVPGFHDRMSALRMRIRPKLMVLGDDMAPELSAIIGHEMIPHVASHARRRVNPPEDTWVSFSRSPRGYKRYAHFEVGLSRRGVFVRFVLKPEGVDDKPRLLELLARRGRAVFADLHDPDPIFWFRSDHGDEPYPISRIDESAFARILEATRLKTRGFTVGVEIPGQNPLVASPALVERSLAICRHLAPLYWGTVGREPEAASWA</sequence>
<dbReference type="InterPro" id="IPR009403">
    <property type="entry name" value="UPF0637"/>
</dbReference>
<dbReference type="KEGG" id="hfv:R50_0487"/>
<organism evidence="1 2">
    <name type="scientific">Candidatus Hydrogenisulfobacillus filiaventi</name>
    <dbReference type="NCBI Taxonomy" id="2707344"/>
    <lineage>
        <taxon>Bacteria</taxon>
        <taxon>Bacillati</taxon>
        <taxon>Bacillota</taxon>
        <taxon>Clostridia</taxon>
        <taxon>Eubacteriales</taxon>
        <taxon>Clostridiales Family XVII. Incertae Sedis</taxon>
        <taxon>Candidatus Hydrogenisulfobacillus</taxon>
    </lineage>
</organism>
<evidence type="ECO:0000313" key="2">
    <source>
        <dbReference type="Proteomes" id="UP000503399"/>
    </source>
</evidence>
<dbReference type="Gene3D" id="3.30.930.20">
    <property type="entry name" value="Protein of unknown function DUF1054"/>
    <property type="match status" value="1"/>
</dbReference>
<dbReference type="EMBL" id="LR778114">
    <property type="protein sequence ID" value="CAB1127993.1"/>
    <property type="molecule type" value="Genomic_DNA"/>
</dbReference>
<evidence type="ECO:0008006" key="3">
    <source>
        <dbReference type="Google" id="ProtNLM"/>
    </source>
</evidence>
<proteinExistence type="predicted"/>
<evidence type="ECO:0000313" key="1">
    <source>
        <dbReference type="EMBL" id="CAB1127993.1"/>
    </source>
</evidence>
<dbReference type="SUPFAM" id="SSF142913">
    <property type="entry name" value="YktB/PF0168-like"/>
    <property type="match status" value="1"/>
</dbReference>
<dbReference type="InterPro" id="IPR053707">
    <property type="entry name" value="UPF0637_domain_sf"/>
</dbReference>
<keyword evidence="2" id="KW-1185">Reference proteome</keyword>
<name>A0A6F8ZEC6_9FIRM</name>
<protein>
    <recommendedName>
        <fullName evidence="3">DUF1054 domain-containing protein</fullName>
    </recommendedName>
</protein>
<dbReference type="Proteomes" id="UP000503399">
    <property type="component" value="Chromosome"/>
</dbReference>
<reference evidence="1 2" key="1">
    <citation type="submission" date="2020-02" db="EMBL/GenBank/DDBJ databases">
        <authorList>
            <person name="Hogendoorn C."/>
        </authorList>
    </citation>
    <scope>NUCLEOTIDE SEQUENCE [LARGE SCALE GENOMIC DNA]</scope>
    <source>
        <strain evidence="1">R501</strain>
    </source>
</reference>